<dbReference type="EMBL" id="FOAP01000024">
    <property type="protein sequence ID" value="SEM83476.1"/>
    <property type="molecule type" value="Genomic_DNA"/>
</dbReference>
<dbReference type="RefSeq" id="WP_075010302.1">
    <property type="nucleotide sequence ID" value="NZ_FOAP01000024.1"/>
</dbReference>
<keyword evidence="2" id="KW-1185">Reference proteome</keyword>
<dbReference type="AlphaFoldDB" id="A0A1H8BL09"/>
<name>A0A1H8BL09_STIAU</name>
<dbReference type="PANTHER" id="PTHR17985">
    <property type="entry name" value="SER/THR-RICH PROTEIN T10 IN DGCR REGION"/>
    <property type="match status" value="1"/>
</dbReference>
<proteinExistence type="predicted"/>
<sequence length="264" mass="28302">MCTLVILHHVHPEWPLLLAANRDELYARPSAPAQFLAGPRLLVAGLDDVRGGTWMGVTEGGFFVGLTNQPAGPARLPAPASRGEVVAEALRRGSLEAVERYLEGLNPAHFGPFNLLYGDTQRLRVAYARPTAGRLTFGDVPPGIHVLPNDVLDAPHLPKVARARGLAEASARRAGPGLVDGLQHLLADHTLPSLEQMPEPPAVTGMSREQARPYQALCIHTPHYGTRSSAIVALAPGRPARFLSSDGPPCQHGFRELEIPPSRA</sequence>
<gene>
    <name evidence="1" type="ORF">SAMN05444354_12416</name>
</gene>
<organism evidence="1 2">
    <name type="scientific">Stigmatella aurantiaca</name>
    <dbReference type="NCBI Taxonomy" id="41"/>
    <lineage>
        <taxon>Bacteria</taxon>
        <taxon>Pseudomonadati</taxon>
        <taxon>Myxococcota</taxon>
        <taxon>Myxococcia</taxon>
        <taxon>Myxococcales</taxon>
        <taxon>Cystobacterineae</taxon>
        <taxon>Archangiaceae</taxon>
        <taxon>Stigmatella</taxon>
    </lineage>
</organism>
<accession>A0A1H8BL09</accession>
<reference evidence="2" key="1">
    <citation type="submission" date="2016-10" db="EMBL/GenBank/DDBJ databases">
        <authorList>
            <person name="Varghese N."/>
            <person name="Submissions S."/>
        </authorList>
    </citation>
    <scope>NUCLEOTIDE SEQUENCE [LARGE SCALE GENOMIC DNA]</scope>
    <source>
        <strain evidence="2">DSM 17044</strain>
    </source>
</reference>
<dbReference type="Proteomes" id="UP000182719">
    <property type="component" value="Unassembled WGS sequence"/>
</dbReference>
<evidence type="ECO:0000313" key="1">
    <source>
        <dbReference type="EMBL" id="SEM83476.1"/>
    </source>
</evidence>
<dbReference type="InterPro" id="IPR008551">
    <property type="entry name" value="TANGO2"/>
</dbReference>
<evidence type="ECO:0000313" key="2">
    <source>
        <dbReference type="Proteomes" id="UP000182719"/>
    </source>
</evidence>
<dbReference type="OrthoDB" id="4380123at2"/>
<dbReference type="Gene3D" id="3.60.60.10">
    <property type="entry name" value="Penicillin V Acylase, Chain A"/>
    <property type="match status" value="1"/>
</dbReference>
<protein>
    <submittedName>
        <fullName evidence="1">Uncharacterized conserved protein, contains NRDE domain</fullName>
    </submittedName>
</protein>
<dbReference type="Pfam" id="PF05742">
    <property type="entry name" value="TANGO2"/>
    <property type="match status" value="1"/>
</dbReference>
<dbReference type="PANTHER" id="PTHR17985:SF8">
    <property type="entry name" value="TRANSPORT AND GOLGI ORGANIZATION PROTEIN 2 HOMOLOG"/>
    <property type="match status" value="1"/>
</dbReference>